<feature type="transmembrane region" description="Helical" evidence="9">
    <location>
        <begin position="426"/>
        <end position="448"/>
    </location>
</feature>
<dbReference type="RefSeq" id="WP_023367581.1">
    <property type="nucleotide sequence ID" value="NC_022664.1"/>
</dbReference>
<gene>
    <name evidence="10" type="ORF">SPICUR_07320</name>
</gene>
<reference evidence="10 11" key="1">
    <citation type="journal article" date="2013" name="BMC Genomics">
        <title>Genomes of "Spiribacter", a streamlined, successful halophilic bacterium.</title>
        <authorList>
            <person name="Lopez-Perez M."/>
            <person name="Ghai R."/>
            <person name="Leon M.J."/>
            <person name="Rodriguez-Olmos A."/>
            <person name="Copa-Patino J.L."/>
            <person name="Soliveri J."/>
            <person name="Sanchez-Porro C."/>
            <person name="Ventosa A."/>
            <person name="Rodriguez-Valera F."/>
        </authorList>
    </citation>
    <scope>NUCLEOTIDE SEQUENCE [LARGE SCALE GENOMIC DNA]</scope>
    <source>
        <strain evidence="10 11">UAH-SP71</strain>
    </source>
</reference>
<sequence>MPRSACAAGAGSPSASVTWKADSVREVLRGTGFLLHVPGLMALLSLPIAGWAGEWWGAWGLALTAAVALISGQLLVWTTRGTDRLYRYQSMLIAGISWLLIAIIGAIPVFVSAHLAPLPTESVLQPFRQPSHAFFESVSGFTSTGLTVVAAASELPHHIQWWRSFSQWIGGIGVILLLLAVVPAERGAINLYFSEARDEKILPTVKSTVQTIWAIYLGYTLGAIALLWIVGEPPWRAVNHGMTAIATGGFTITDDSLMSAPQAVQLAYVPIMLAGAVSFLIHYRLIVERVSPRSLWQLVEVRVLVWVLLGGGLLLWGQRWLTVGGSDTLISSVMVWVSAMTSAGFAAADLSSWGDAALLLVLTAVLMGGMAGSTSGGVKLLRVGLLLKDLVGQLRSLRATPHEVVVLRYDGAHITPAQMASLGHTALRLVGIFMLLWLLGVFIMLHWLPADTRLAHVFFDTASALFNSGLDTGVVGPDLNAGAAVVLSILMLLGRLEVFPLLLLAAFFMGRR</sequence>
<evidence type="ECO:0000256" key="9">
    <source>
        <dbReference type="SAM" id="Phobius"/>
    </source>
</evidence>
<evidence type="ECO:0008006" key="12">
    <source>
        <dbReference type="Google" id="ProtNLM"/>
    </source>
</evidence>
<keyword evidence="8 9" id="KW-0472">Membrane</keyword>
<evidence type="ECO:0000256" key="6">
    <source>
        <dbReference type="ARBA" id="ARBA00022989"/>
    </source>
</evidence>
<proteinExistence type="inferred from homology"/>
<feature type="transmembrane region" description="Helical" evidence="9">
    <location>
        <begin position="353"/>
        <end position="372"/>
    </location>
</feature>
<dbReference type="GO" id="GO:0030001">
    <property type="term" value="P:metal ion transport"/>
    <property type="evidence" value="ECO:0007669"/>
    <property type="project" value="UniProtKB-ARBA"/>
</dbReference>
<dbReference type="PANTHER" id="PTHR32024:SF2">
    <property type="entry name" value="TRK SYSTEM POTASSIUM UPTAKE PROTEIN TRKG-RELATED"/>
    <property type="match status" value="1"/>
</dbReference>
<keyword evidence="5 9" id="KW-0812">Transmembrane</keyword>
<comment type="subcellular location">
    <subcellularLocation>
        <location evidence="1">Cell membrane</location>
        <topology evidence="1">Multi-pass membrane protein</topology>
    </subcellularLocation>
</comment>
<feature type="transmembrane region" description="Helical" evidence="9">
    <location>
        <begin position="481"/>
        <end position="508"/>
    </location>
</feature>
<dbReference type="Proteomes" id="UP000017640">
    <property type="component" value="Chromosome"/>
</dbReference>
<feature type="transmembrane region" description="Helical" evidence="9">
    <location>
        <begin position="91"/>
        <end position="113"/>
    </location>
</feature>
<evidence type="ECO:0000256" key="1">
    <source>
        <dbReference type="ARBA" id="ARBA00004651"/>
    </source>
</evidence>
<dbReference type="HOGENOM" id="CLU_030708_3_0_6"/>
<evidence type="ECO:0000256" key="4">
    <source>
        <dbReference type="ARBA" id="ARBA00022475"/>
    </source>
</evidence>
<evidence type="ECO:0000256" key="7">
    <source>
        <dbReference type="ARBA" id="ARBA00023065"/>
    </source>
</evidence>
<evidence type="ECO:0000256" key="2">
    <source>
        <dbReference type="ARBA" id="ARBA00009137"/>
    </source>
</evidence>
<dbReference type="PATRIC" id="fig|1335757.3.peg.1434"/>
<accession>U5T843</accession>
<organism evidence="10 11">
    <name type="scientific">Spiribacter curvatus</name>
    <dbReference type="NCBI Taxonomy" id="1335757"/>
    <lineage>
        <taxon>Bacteria</taxon>
        <taxon>Pseudomonadati</taxon>
        <taxon>Pseudomonadota</taxon>
        <taxon>Gammaproteobacteria</taxon>
        <taxon>Chromatiales</taxon>
        <taxon>Ectothiorhodospiraceae</taxon>
        <taxon>Spiribacter</taxon>
    </lineage>
</organism>
<feature type="transmembrane region" description="Helical" evidence="9">
    <location>
        <begin position="266"/>
        <end position="283"/>
    </location>
</feature>
<evidence type="ECO:0000313" key="10">
    <source>
        <dbReference type="EMBL" id="AGY92427.1"/>
    </source>
</evidence>
<feature type="transmembrane region" description="Helical" evidence="9">
    <location>
        <begin position="295"/>
        <end position="316"/>
    </location>
</feature>
<dbReference type="EMBL" id="CP005990">
    <property type="protein sequence ID" value="AGY92427.1"/>
    <property type="molecule type" value="Genomic_DNA"/>
</dbReference>
<protein>
    <recommendedName>
        <fullName evidence="12">TrkH family potassium uptake protein</fullName>
    </recommendedName>
</protein>
<dbReference type="GO" id="GO:0008324">
    <property type="term" value="F:monoatomic cation transmembrane transporter activity"/>
    <property type="evidence" value="ECO:0007669"/>
    <property type="project" value="InterPro"/>
</dbReference>
<keyword evidence="7" id="KW-0406">Ion transport</keyword>
<dbReference type="GO" id="GO:0005886">
    <property type="term" value="C:plasma membrane"/>
    <property type="evidence" value="ECO:0007669"/>
    <property type="project" value="UniProtKB-SubCell"/>
</dbReference>
<evidence type="ECO:0000256" key="3">
    <source>
        <dbReference type="ARBA" id="ARBA00022448"/>
    </source>
</evidence>
<evidence type="ECO:0000256" key="8">
    <source>
        <dbReference type="ARBA" id="ARBA00023136"/>
    </source>
</evidence>
<dbReference type="AlphaFoldDB" id="U5T843"/>
<evidence type="ECO:0000313" key="11">
    <source>
        <dbReference type="Proteomes" id="UP000017640"/>
    </source>
</evidence>
<dbReference type="OrthoDB" id="9810952at2"/>
<dbReference type="Pfam" id="PF02386">
    <property type="entry name" value="TrkH"/>
    <property type="match status" value="1"/>
</dbReference>
<feature type="transmembrane region" description="Helical" evidence="9">
    <location>
        <begin position="212"/>
        <end position="230"/>
    </location>
</feature>
<name>U5T843_9GAMM</name>
<dbReference type="PANTHER" id="PTHR32024">
    <property type="entry name" value="TRK SYSTEM POTASSIUM UPTAKE PROTEIN TRKG-RELATED"/>
    <property type="match status" value="1"/>
</dbReference>
<evidence type="ECO:0000256" key="5">
    <source>
        <dbReference type="ARBA" id="ARBA00022692"/>
    </source>
</evidence>
<dbReference type="STRING" id="1335757.SPICUR_07320"/>
<keyword evidence="6 9" id="KW-1133">Transmembrane helix</keyword>
<feature type="transmembrane region" description="Helical" evidence="9">
    <location>
        <begin position="165"/>
        <end position="184"/>
    </location>
</feature>
<feature type="transmembrane region" description="Helical" evidence="9">
    <location>
        <begin position="33"/>
        <end position="52"/>
    </location>
</feature>
<dbReference type="eggNOG" id="COG0168">
    <property type="taxonomic scope" value="Bacteria"/>
</dbReference>
<feature type="transmembrane region" description="Helical" evidence="9">
    <location>
        <begin position="58"/>
        <end position="79"/>
    </location>
</feature>
<dbReference type="KEGG" id="spiu:SPICUR_07320"/>
<keyword evidence="11" id="KW-1185">Reference proteome</keyword>
<dbReference type="InterPro" id="IPR003445">
    <property type="entry name" value="Cat_transpt"/>
</dbReference>
<keyword evidence="3" id="KW-0813">Transport</keyword>
<keyword evidence="4" id="KW-1003">Cell membrane</keyword>
<comment type="similarity">
    <text evidence="2">Belongs to the TrkH potassium transport family.</text>
</comment>